<reference evidence="7" key="1">
    <citation type="journal article" date="2020" name="Stud. Mycol.">
        <title>101 Dothideomycetes genomes: a test case for predicting lifestyles and emergence of pathogens.</title>
        <authorList>
            <person name="Haridas S."/>
            <person name="Albert R."/>
            <person name="Binder M."/>
            <person name="Bloem J."/>
            <person name="Labutti K."/>
            <person name="Salamov A."/>
            <person name="Andreopoulos B."/>
            <person name="Baker S."/>
            <person name="Barry K."/>
            <person name="Bills G."/>
            <person name="Bluhm B."/>
            <person name="Cannon C."/>
            <person name="Castanera R."/>
            <person name="Culley D."/>
            <person name="Daum C."/>
            <person name="Ezra D."/>
            <person name="Gonzalez J."/>
            <person name="Henrissat B."/>
            <person name="Kuo A."/>
            <person name="Liang C."/>
            <person name="Lipzen A."/>
            <person name="Lutzoni F."/>
            <person name="Magnuson J."/>
            <person name="Mondo S."/>
            <person name="Nolan M."/>
            <person name="Ohm R."/>
            <person name="Pangilinan J."/>
            <person name="Park H.-J."/>
            <person name="Ramirez L."/>
            <person name="Alfaro M."/>
            <person name="Sun H."/>
            <person name="Tritt A."/>
            <person name="Yoshinaga Y."/>
            <person name="Zwiers L.-H."/>
            <person name="Turgeon B."/>
            <person name="Goodwin S."/>
            <person name="Spatafora J."/>
            <person name="Crous P."/>
            <person name="Grigoriev I."/>
        </authorList>
    </citation>
    <scope>NUCLEOTIDE SEQUENCE</scope>
    <source>
        <strain evidence="7">CBS 260.36</strain>
    </source>
</reference>
<comment type="subunit">
    <text evidence="4">Binds to mitochondrial small subunit 15S rRNA.</text>
</comment>
<dbReference type="OrthoDB" id="185373at2759"/>
<dbReference type="AlphaFoldDB" id="A0A9P4J8E1"/>
<name>A0A9P4J8E1_9PEZI</name>
<comment type="similarity">
    <text evidence="1">Belongs to the CCM1 family.</text>
</comment>
<evidence type="ECO:0000256" key="6">
    <source>
        <dbReference type="SAM" id="MobiDB-lite"/>
    </source>
</evidence>
<dbReference type="InterPro" id="IPR011990">
    <property type="entry name" value="TPR-like_helical_dom_sf"/>
</dbReference>
<dbReference type="InterPro" id="IPR002885">
    <property type="entry name" value="PPR_rpt"/>
</dbReference>
<sequence length="496" mass="55508">MQKLKVIQDTETYSAIILAFCMDRRPTEAWWTLRKFMPEDKIRPTASQFATIMTGYIKVKDYKEALNVWNYMQSHSIEPTISTRAIYLRAKALLEDSEAVVVRDANGFPDANQVLGPLSDTVNELLDALKDDPKFGPTSEVGMRNIAPSEAAGALFETLIHLHGQRRCFDAAWELFEMYNARRTTDQTADKTGDGHQNDPTLVPYRVISAMMSVYQNAGQHEEVGNCWDLLFEQAIQSAKATESLLASTPTAPNSSPSSPSPQGRRSSDPPVATPPPAESSDLPRPVPAKRFLLAIPFRYYASSVLTSPTSTPESVSDLIRTLMSLLRAGWALDNITWNILIQRLCAMDPSRAALAFSLTERFLIPQFPGWIYPRHIVLNAQGAPNKSKVAEQVQYINYPRRFIAPTERMPYYKTMVYLAYAVMELRRLNAIGLSTGGSAGKLLKAQVGTMGELEARTPRTLEHVRNLPVVLDDIQRRLIRKGDELLQGGRWFGKV</sequence>
<comment type="caution">
    <text evidence="7">The sequence shown here is derived from an EMBL/GenBank/DDBJ whole genome shotgun (WGS) entry which is preliminary data.</text>
</comment>
<evidence type="ECO:0008006" key="9">
    <source>
        <dbReference type="Google" id="ProtNLM"/>
    </source>
</evidence>
<evidence type="ECO:0000256" key="5">
    <source>
        <dbReference type="PROSITE-ProRule" id="PRU00708"/>
    </source>
</evidence>
<dbReference type="NCBIfam" id="TIGR00756">
    <property type="entry name" value="PPR"/>
    <property type="match status" value="1"/>
</dbReference>
<feature type="repeat" description="PPR" evidence="5">
    <location>
        <begin position="9"/>
        <end position="44"/>
    </location>
</feature>
<protein>
    <recommendedName>
        <fullName evidence="9">Pentatricopeptide repeat domain-containing protein</fullName>
    </recommendedName>
</protein>
<dbReference type="PROSITE" id="PS51375">
    <property type="entry name" value="PPR"/>
    <property type="match status" value="2"/>
</dbReference>
<dbReference type="GO" id="GO:0031930">
    <property type="term" value="P:mitochondria-nucleus signaling pathway"/>
    <property type="evidence" value="ECO:0007669"/>
    <property type="project" value="TreeGrafter"/>
</dbReference>
<feature type="region of interest" description="Disordered" evidence="6">
    <location>
        <begin position="243"/>
        <end position="285"/>
    </location>
</feature>
<dbReference type="EMBL" id="ML996084">
    <property type="protein sequence ID" value="KAF2154219.1"/>
    <property type="molecule type" value="Genomic_DNA"/>
</dbReference>
<evidence type="ECO:0000313" key="8">
    <source>
        <dbReference type="Proteomes" id="UP000799439"/>
    </source>
</evidence>
<keyword evidence="2" id="KW-0677">Repeat</keyword>
<keyword evidence="8" id="KW-1185">Reference proteome</keyword>
<evidence type="ECO:0000256" key="1">
    <source>
        <dbReference type="ARBA" id="ARBA00006192"/>
    </source>
</evidence>
<feature type="compositionally biased region" description="Low complexity" evidence="6">
    <location>
        <begin position="248"/>
        <end position="271"/>
    </location>
</feature>
<evidence type="ECO:0000313" key="7">
    <source>
        <dbReference type="EMBL" id="KAF2154219.1"/>
    </source>
</evidence>
<organism evidence="7 8">
    <name type="scientific">Myriangium duriaei CBS 260.36</name>
    <dbReference type="NCBI Taxonomy" id="1168546"/>
    <lineage>
        <taxon>Eukaryota</taxon>
        <taxon>Fungi</taxon>
        <taxon>Dikarya</taxon>
        <taxon>Ascomycota</taxon>
        <taxon>Pezizomycotina</taxon>
        <taxon>Dothideomycetes</taxon>
        <taxon>Dothideomycetidae</taxon>
        <taxon>Myriangiales</taxon>
        <taxon>Myriangiaceae</taxon>
        <taxon>Myriangium</taxon>
    </lineage>
</organism>
<feature type="repeat" description="PPR" evidence="5">
    <location>
        <begin position="45"/>
        <end position="79"/>
    </location>
</feature>
<dbReference type="Proteomes" id="UP000799439">
    <property type="component" value="Unassembled WGS sequence"/>
</dbReference>
<accession>A0A9P4J8E1</accession>
<dbReference type="Gene3D" id="1.25.40.10">
    <property type="entry name" value="Tetratricopeptide repeat domain"/>
    <property type="match status" value="1"/>
</dbReference>
<proteinExistence type="inferred from homology"/>
<dbReference type="Pfam" id="PF13812">
    <property type="entry name" value="PPR_3"/>
    <property type="match status" value="1"/>
</dbReference>
<comment type="function">
    <text evidence="3">Regulates mitochondrial small subunit maturation by controlling 15S rRNA 5'-end processing. Localizes to the 5' precursor of the 15S rRNA in a position that is subsequently occupied by mS47 in the mature yeast mtSSU. Uses structure and sequence-specific RNA recognition, binding to a single-stranded region of the precursor and specifically recognizing bases -6 to -1. The exchange of Ccm1 for mS47 is coupled to the irreversible removal of precursor rRNA that is accompanied by conformational changes of the mitoribosomal proteins uS5m and mS26. These conformational changes signal completion of 5'-end rRNA processing through protection of the mature 5'-end of the 15S rRNA and stabilization of mS47. The removal of the 5' precursor together with the dissociation of Ccm1 may be catalyzed by the 5'-3' exoribonuclease Pet127. Involved in the specific removal of group I introns in mitochondrial encoded transcripts.</text>
</comment>
<dbReference type="PANTHER" id="PTHR47936:SF1">
    <property type="entry name" value="PENTATRICOPEPTIDE REPEAT-CONTAINING PROTEIN GUN1, CHLOROPLASTIC"/>
    <property type="match status" value="1"/>
</dbReference>
<evidence type="ECO:0000256" key="3">
    <source>
        <dbReference type="ARBA" id="ARBA00044493"/>
    </source>
</evidence>
<evidence type="ECO:0000256" key="4">
    <source>
        <dbReference type="ARBA" id="ARBA00044511"/>
    </source>
</evidence>
<evidence type="ECO:0000256" key="2">
    <source>
        <dbReference type="ARBA" id="ARBA00022737"/>
    </source>
</evidence>
<gene>
    <name evidence="7" type="ORF">K461DRAFT_277320</name>
</gene>
<dbReference type="PANTHER" id="PTHR47936">
    <property type="entry name" value="PPR_LONG DOMAIN-CONTAINING PROTEIN"/>
    <property type="match status" value="1"/>
</dbReference>